<dbReference type="SUPFAM" id="SSF52021">
    <property type="entry name" value="Carbamoyl phosphate synthetase, small subunit N-terminal domain"/>
    <property type="match status" value="1"/>
</dbReference>
<evidence type="ECO:0000256" key="1">
    <source>
        <dbReference type="ARBA" id="ARBA00022598"/>
    </source>
</evidence>
<dbReference type="PANTHER" id="PTHR11405">
    <property type="entry name" value="CARBAMOYLTRANSFERASE FAMILY MEMBER"/>
    <property type="match status" value="1"/>
</dbReference>
<dbReference type="SUPFAM" id="SSF52317">
    <property type="entry name" value="Class I glutamine amidotransferase-like"/>
    <property type="match status" value="1"/>
</dbReference>
<dbReference type="SUPFAM" id="SSF56059">
    <property type="entry name" value="Glutathione synthetase ATP-binding domain-like"/>
    <property type="match status" value="1"/>
</dbReference>
<dbReference type="PRINTS" id="PR00098">
    <property type="entry name" value="CPSASE"/>
</dbReference>
<dbReference type="Pfam" id="PF02787">
    <property type="entry name" value="CPSase_L_D3"/>
    <property type="match status" value="1"/>
</dbReference>
<dbReference type="GO" id="GO:0004070">
    <property type="term" value="F:aspartate carbamoyltransferase activity"/>
    <property type="evidence" value="ECO:0007669"/>
    <property type="project" value="TreeGrafter"/>
</dbReference>
<dbReference type="AlphaFoldDB" id="A0A816EPW6"/>
<evidence type="ECO:0000313" key="8">
    <source>
        <dbReference type="EMBL" id="CAF1650360.1"/>
    </source>
</evidence>
<dbReference type="GO" id="GO:0019240">
    <property type="term" value="P:citrulline biosynthetic process"/>
    <property type="evidence" value="ECO:0007669"/>
    <property type="project" value="TreeGrafter"/>
</dbReference>
<dbReference type="PRINTS" id="PR00099">
    <property type="entry name" value="CPSGATASE"/>
</dbReference>
<dbReference type="PROSITE" id="PS50975">
    <property type="entry name" value="ATP_GRASP"/>
    <property type="match status" value="1"/>
</dbReference>
<keyword evidence="1" id="KW-0436">Ligase</keyword>
<dbReference type="EMBL" id="CAJOBJ010000783">
    <property type="protein sequence ID" value="CAF3843665.1"/>
    <property type="molecule type" value="Genomic_DNA"/>
</dbReference>
<gene>
    <name evidence="9" type="ORF">GIL414_LOCUS3543</name>
    <name evidence="8" type="ORF">KQP761_LOCUS29857</name>
</gene>
<dbReference type="SUPFAM" id="SSF52440">
    <property type="entry name" value="PreATP-grasp domain"/>
    <property type="match status" value="1"/>
</dbReference>
<dbReference type="InterPro" id="IPR017926">
    <property type="entry name" value="GATASE"/>
</dbReference>
<dbReference type="GO" id="GO:0006207">
    <property type="term" value="P:'de novo' pyrimidine nucleobase biosynthetic process"/>
    <property type="evidence" value="ECO:0007669"/>
    <property type="project" value="InterPro"/>
</dbReference>
<dbReference type="EC" id="6.3.4.16" evidence="4"/>
<organism evidence="8 10">
    <name type="scientific">Rotaria magnacalcarata</name>
    <dbReference type="NCBI Taxonomy" id="392030"/>
    <lineage>
        <taxon>Eukaryota</taxon>
        <taxon>Metazoa</taxon>
        <taxon>Spiralia</taxon>
        <taxon>Gnathifera</taxon>
        <taxon>Rotifera</taxon>
        <taxon>Eurotatoria</taxon>
        <taxon>Bdelloidea</taxon>
        <taxon>Philodinida</taxon>
        <taxon>Philodinidae</taxon>
        <taxon>Rotaria</taxon>
    </lineage>
</organism>
<dbReference type="SUPFAM" id="SSF48108">
    <property type="entry name" value="Carbamoyl phosphate synthetase, large subunit connection domain"/>
    <property type="match status" value="1"/>
</dbReference>
<dbReference type="GO" id="GO:0006228">
    <property type="term" value="P:UTP biosynthetic process"/>
    <property type="evidence" value="ECO:0007669"/>
    <property type="project" value="TreeGrafter"/>
</dbReference>
<dbReference type="EMBL" id="CAJNOW010016459">
    <property type="protein sequence ID" value="CAF1650360.1"/>
    <property type="molecule type" value="Genomic_DNA"/>
</dbReference>
<keyword evidence="3 6" id="KW-0067">ATP-binding</keyword>
<evidence type="ECO:0000256" key="6">
    <source>
        <dbReference type="PROSITE-ProRule" id="PRU00409"/>
    </source>
</evidence>
<dbReference type="InterPro" id="IPR029062">
    <property type="entry name" value="Class_I_gatase-like"/>
</dbReference>
<evidence type="ECO:0000256" key="2">
    <source>
        <dbReference type="ARBA" id="ARBA00022741"/>
    </source>
</evidence>
<dbReference type="InterPro" id="IPR002474">
    <property type="entry name" value="CarbamoylP_synth_ssu_N"/>
</dbReference>
<comment type="catalytic activity">
    <reaction evidence="5">
        <text>hydrogencarbonate + NH4(+) + 2 ATP = carbamoyl phosphate + 2 ADP + phosphate + 2 H(+)</text>
        <dbReference type="Rhea" id="RHEA:18029"/>
        <dbReference type="ChEBI" id="CHEBI:15378"/>
        <dbReference type="ChEBI" id="CHEBI:17544"/>
        <dbReference type="ChEBI" id="CHEBI:28938"/>
        <dbReference type="ChEBI" id="CHEBI:30616"/>
        <dbReference type="ChEBI" id="CHEBI:43474"/>
        <dbReference type="ChEBI" id="CHEBI:58228"/>
        <dbReference type="ChEBI" id="CHEBI:456216"/>
        <dbReference type="EC" id="6.3.4.16"/>
    </reaction>
</comment>
<dbReference type="GO" id="GO:0046872">
    <property type="term" value="F:metal ion binding"/>
    <property type="evidence" value="ECO:0007669"/>
    <property type="project" value="InterPro"/>
</dbReference>
<dbReference type="NCBIfam" id="TIGR01368">
    <property type="entry name" value="CPSaseIIsmall"/>
    <property type="match status" value="1"/>
</dbReference>
<evidence type="ECO:0000256" key="3">
    <source>
        <dbReference type="ARBA" id="ARBA00022840"/>
    </source>
</evidence>
<dbReference type="Gene3D" id="3.40.50.20">
    <property type="match status" value="1"/>
</dbReference>
<dbReference type="GO" id="GO:0006541">
    <property type="term" value="P:glutamine metabolic process"/>
    <property type="evidence" value="ECO:0007669"/>
    <property type="project" value="InterPro"/>
</dbReference>
<dbReference type="PANTHER" id="PTHR11405:SF5">
    <property type="entry name" value="CAD PROTEIN"/>
    <property type="match status" value="1"/>
</dbReference>
<dbReference type="InterPro" id="IPR006274">
    <property type="entry name" value="CarbamoylP_synth_ssu"/>
</dbReference>
<dbReference type="InterPro" id="IPR011761">
    <property type="entry name" value="ATP-grasp"/>
</dbReference>
<protein>
    <recommendedName>
        <fullName evidence="4">carbamoyl-phosphate synthase (ammonia)</fullName>
        <ecNumber evidence="4">6.3.4.16</ecNumber>
    </recommendedName>
</protein>
<dbReference type="Pfam" id="PF00117">
    <property type="entry name" value="GATase"/>
    <property type="match status" value="1"/>
</dbReference>
<dbReference type="InterPro" id="IPR016185">
    <property type="entry name" value="PreATP-grasp_dom_sf"/>
</dbReference>
<dbReference type="GO" id="GO:0005829">
    <property type="term" value="C:cytosol"/>
    <property type="evidence" value="ECO:0007669"/>
    <property type="project" value="TreeGrafter"/>
</dbReference>
<dbReference type="OrthoDB" id="434at2759"/>
<proteinExistence type="inferred from homology"/>
<dbReference type="GO" id="GO:0004088">
    <property type="term" value="F:carbamoyl-phosphate synthase (glutamine-hydrolyzing) activity"/>
    <property type="evidence" value="ECO:0007669"/>
    <property type="project" value="InterPro"/>
</dbReference>
<evidence type="ECO:0000259" key="7">
    <source>
        <dbReference type="PROSITE" id="PS50975"/>
    </source>
</evidence>
<dbReference type="InterPro" id="IPR058047">
    <property type="entry name" value="CPSase_preATP-grasp"/>
</dbReference>
<sequence>MKRGTLILEDGSKFDGFTFGASTNTAGEVVCHTGMVGYVESLTDPSYCGQILVLTFPLIGNYGVPDDKTIDDFGILRWVESNKIYASALIVSAYTEDYSHWNAIESLSSWLKKHNVPGLYGIDTRTIAKNFVEDGTMLGKIVMEGTDPKMISFHDQNRIDLMTLVSIRNPRVFNPTGKISIVCIDCGLKNNQLRILCQLNAKVTIVPWNHPVKQDEFDGLFLSSGPGDPQIQCSDTIVTIKSWIDSETIKPIFGIGLGHQLMALAVGMKITKLKYGHRGHNQSCILEGTQRCFITSENHGFTVETLEGLAKDWSILFRNQNDQSNEGIVHDFKPFFSVQFNPDHCAGPRDTENLFQIFLDIVQSYKVNPTINVRSYLIEQLTKCCSIANAPSEAISNKINKILILGNGRLIEEEPIGLDFLERQLIDALNEEQIKTVLLNPAAAPYEKSADDLNQVVDVGLHIATVEWNIEVSKPNGILISFGGQTALRSAVKLCAQSIFKKYRCNILGTPIESIEITQDNCLFTKTITDIGEKVVSYEAANSLEETLISAERLGYPVYVRATESSTSLRQDIANNREQLISLVTSIFADSSQLLIRKSVQGWKKVEYEVVRDQYDNCIMVWNMEYLDPLAVRTGDSIIVMPSQTLSNDEFYLLRNVSMKVARYLNIVGQFNIQFALNPLCSEYYIIRVHPRLTCSSVFASQATGYPLAYVISKVVLGISLVELEDTILHETYASIEPNVDYVAIKVPRLDLQKIIRDFNFMESSVKSAHEIISIGRSFEEAFQKALRKFDKHITGFDPYSETITDYEISTSTDERIFILATALHQGYTIDRLFQLTKIDRWFLHKYASIIQFIRQHSDSSITQDPLLLLQAKRLGFSDKQISKYSNCTEIEVRACREEFHIRPFLKQIDNVFGERSPKTDYLYFTYESKKDDFQLNSQRSPSIFYND</sequence>
<evidence type="ECO:0000313" key="9">
    <source>
        <dbReference type="EMBL" id="CAF3843665.1"/>
    </source>
</evidence>
<dbReference type="GO" id="GO:0004151">
    <property type="term" value="F:dihydroorotase activity"/>
    <property type="evidence" value="ECO:0007669"/>
    <property type="project" value="TreeGrafter"/>
</dbReference>
<dbReference type="InterPro" id="IPR036480">
    <property type="entry name" value="CarbP_synth_ssu_N_sf"/>
</dbReference>
<dbReference type="SMART" id="SM01096">
    <property type="entry name" value="CPSase_L_D3"/>
    <property type="match status" value="1"/>
</dbReference>
<keyword evidence="2 6" id="KW-0547">Nucleotide-binding</keyword>
<feature type="domain" description="ATP-grasp" evidence="7">
    <location>
        <begin position="525"/>
        <end position="717"/>
    </location>
</feature>
<dbReference type="SMART" id="SM01097">
    <property type="entry name" value="CPSase_sm_chain"/>
    <property type="match status" value="1"/>
</dbReference>
<dbReference type="NCBIfam" id="NF009475">
    <property type="entry name" value="PRK12838.1"/>
    <property type="match status" value="1"/>
</dbReference>
<dbReference type="InterPro" id="IPR005479">
    <property type="entry name" value="CPAse_ATP-bd"/>
</dbReference>
<dbReference type="Proteomes" id="UP000681720">
    <property type="component" value="Unassembled WGS sequence"/>
</dbReference>
<dbReference type="HAMAP" id="MF_01209">
    <property type="entry name" value="CPSase_S_chain"/>
    <property type="match status" value="1"/>
</dbReference>
<dbReference type="Pfam" id="PF00988">
    <property type="entry name" value="CPSase_sm_chain"/>
    <property type="match status" value="1"/>
</dbReference>
<dbReference type="PRINTS" id="PR00096">
    <property type="entry name" value="GATASE"/>
</dbReference>
<evidence type="ECO:0000256" key="4">
    <source>
        <dbReference type="ARBA" id="ARBA00044063"/>
    </source>
</evidence>
<dbReference type="Pfam" id="PF02786">
    <property type="entry name" value="CPSase_L_D2"/>
    <property type="match status" value="1"/>
</dbReference>
<reference evidence="8" key="1">
    <citation type="submission" date="2021-02" db="EMBL/GenBank/DDBJ databases">
        <authorList>
            <person name="Nowell W R."/>
        </authorList>
    </citation>
    <scope>NUCLEOTIDE SEQUENCE</scope>
</reference>
<evidence type="ECO:0000313" key="10">
    <source>
        <dbReference type="Proteomes" id="UP000663834"/>
    </source>
</evidence>
<evidence type="ECO:0000256" key="5">
    <source>
        <dbReference type="ARBA" id="ARBA00047359"/>
    </source>
</evidence>
<dbReference type="InterPro" id="IPR005480">
    <property type="entry name" value="CPSase_lsu_oligo"/>
</dbReference>
<dbReference type="Pfam" id="PF25596">
    <property type="entry name" value="CPSase_L_D1"/>
    <property type="match status" value="1"/>
</dbReference>
<dbReference type="InterPro" id="IPR005483">
    <property type="entry name" value="CPSase_dom"/>
</dbReference>
<comment type="caution">
    <text evidence="8">The sequence shown here is derived from an EMBL/GenBank/DDBJ whole genome shotgun (WGS) entry which is preliminary data.</text>
</comment>
<dbReference type="FunFam" id="3.50.30.20:FF:000002">
    <property type="entry name" value="Carbamoyl-phosphate synthase 1, mitochondrial"/>
    <property type="match status" value="1"/>
</dbReference>
<dbReference type="Gene3D" id="3.50.30.20">
    <property type="entry name" value="Carbamoyl-phosphate synthase small subunit, N-terminal domain"/>
    <property type="match status" value="1"/>
</dbReference>
<dbReference type="CDD" id="cd01744">
    <property type="entry name" value="GATase1_CPSase"/>
    <property type="match status" value="1"/>
</dbReference>
<dbReference type="PROSITE" id="PS51273">
    <property type="entry name" value="GATASE_TYPE_1"/>
    <property type="match status" value="1"/>
</dbReference>
<dbReference type="Gene3D" id="3.40.50.880">
    <property type="match status" value="1"/>
</dbReference>
<dbReference type="Proteomes" id="UP000663834">
    <property type="component" value="Unassembled WGS sequence"/>
</dbReference>
<dbReference type="Gene3D" id="3.30.470.20">
    <property type="entry name" value="ATP-grasp fold, B domain"/>
    <property type="match status" value="1"/>
</dbReference>
<dbReference type="Gene3D" id="1.10.1030.10">
    <property type="entry name" value="Carbamoyl-phosphate synthetase, large subunit oligomerisation domain"/>
    <property type="match status" value="1"/>
</dbReference>
<accession>A0A816EPW6</accession>
<dbReference type="InterPro" id="IPR035686">
    <property type="entry name" value="CPSase_GATase1"/>
</dbReference>
<dbReference type="GO" id="GO:0005524">
    <property type="term" value="F:ATP binding"/>
    <property type="evidence" value="ECO:0007669"/>
    <property type="project" value="UniProtKB-UniRule"/>
</dbReference>
<dbReference type="InterPro" id="IPR036897">
    <property type="entry name" value="CarbamoylP_synth_lsu_oligo_sf"/>
</dbReference>
<name>A0A816EPW6_9BILA</name>
<dbReference type="GO" id="GO:0004087">
    <property type="term" value="F:carbamoyl-phosphate synthase (ammonia) activity"/>
    <property type="evidence" value="ECO:0007669"/>
    <property type="project" value="UniProtKB-EC"/>
</dbReference>